<gene>
    <name evidence="1" type="ORF">MVEN_00104000</name>
</gene>
<name>A0A8H6Z501_9AGAR</name>
<dbReference type="Proteomes" id="UP000620124">
    <property type="component" value="Unassembled WGS sequence"/>
</dbReference>
<comment type="caution">
    <text evidence="1">The sequence shown here is derived from an EMBL/GenBank/DDBJ whole genome shotgun (WGS) entry which is preliminary data.</text>
</comment>
<evidence type="ECO:0000313" key="1">
    <source>
        <dbReference type="EMBL" id="KAF7372428.1"/>
    </source>
</evidence>
<dbReference type="Pfam" id="PF11735">
    <property type="entry name" value="CAP59_mtransfer"/>
    <property type="match status" value="1"/>
</dbReference>
<keyword evidence="2" id="KW-1185">Reference proteome</keyword>
<sequence length="227" mass="25207">MDLGAQDTCSFHVVLPRLGYGWLGSACDGFHSHHRLSRAKPFINGWLSQPSAWVRLSRGFSWLYDTFALLASPTSLPPRCAVPLTTEHASSSPEVVDSLIYRAIDTSTTWIRDSPHVQRKIIANAAMGAKIAWRAHRHSCTHALPNSSAEPYWTKETTKVIHYLGPDNVFVSIVKSYRTDAMPTLLLSFNKALSSMGVPHCILMQDTSIPRPPSMLTAAHRHPCGYE</sequence>
<accession>A0A8H6Z501</accession>
<evidence type="ECO:0000313" key="2">
    <source>
        <dbReference type="Proteomes" id="UP000620124"/>
    </source>
</evidence>
<protein>
    <submittedName>
        <fullName evidence="1">Glycosyltransferase family 69 protein</fullName>
    </submittedName>
</protein>
<dbReference type="GO" id="GO:0016740">
    <property type="term" value="F:transferase activity"/>
    <property type="evidence" value="ECO:0007669"/>
    <property type="project" value="UniProtKB-KW"/>
</dbReference>
<dbReference type="EMBL" id="JACAZI010000001">
    <property type="protein sequence ID" value="KAF7372428.1"/>
    <property type="molecule type" value="Genomic_DNA"/>
</dbReference>
<dbReference type="AlphaFoldDB" id="A0A8H6Z501"/>
<dbReference type="OrthoDB" id="3099408at2759"/>
<organism evidence="1 2">
    <name type="scientific">Mycena venus</name>
    <dbReference type="NCBI Taxonomy" id="2733690"/>
    <lineage>
        <taxon>Eukaryota</taxon>
        <taxon>Fungi</taxon>
        <taxon>Dikarya</taxon>
        <taxon>Basidiomycota</taxon>
        <taxon>Agaricomycotina</taxon>
        <taxon>Agaricomycetes</taxon>
        <taxon>Agaricomycetidae</taxon>
        <taxon>Agaricales</taxon>
        <taxon>Marasmiineae</taxon>
        <taxon>Mycenaceae</taxon>
        <taxon>Mycena</taxon>
    </lineage>
</organism>
<dbReference type="InterPro" id="IPR021047">
    <property type="entry name" value="Mannosyltransferase_CMT1"/>
</dbReference>
<keyword evidence="1" id="KW-0808">Transferase</keyword>
<proteinExistence type="predicted"/>
<reference evidence="1" key="1">
    <citation type="submission" date="2020-05" db="EMBL/GenBank/DDBJ databases">
        <title>Mycena genomes resolve the evolution of fungal bioluminescence.</title>
        <authorList>
            <person name="Tsai I.J."/>
        </authorList>
    </citation>
    <scope>NUCLEOTIDE SEQUENCE</scope>
    <source>
        <strain evidence="1">CCC161011</strain>
    </source>
</reference>